<evidence type="ECO:0000313" key="2">
    <source>
        <dbReference type="EMBL" id="OMJ68519.1"/>
    </source>
</evidence>
<protein>
    <recommendedName>
        <fullName evidence="1">LITAF domain-containing protein</fullName>
    </recommendedName>
</protein>
<dbReference type="AlphaFoldDB" id="A0A1R2AVF1"/>
<organism evidence="2 3">
    <name type="scientific">Stentor coeruleus</name>
    <dbReference type="NCBI Taxonomy" id="5963"/>
    <lineage>
        <taxon>Eukaryota</taxon>
        <taxon>Sar</taxon>
        <taxon>Alveolata</taxon>
        <taxon>Ciliophora</taxon>
        <taxon>Postciliodesmatophora</taxon>
        <taxon>Heterotrichea</taxon>
        <taxon>Heterotrichida</taxon>
        <taxon>Stentoridae</taxon>
        <taxon>Stentor</taxon>
    </lineage>
</organism>
<evidence type="ECO:0000259" key="1">
    <source>
        <dbReference type="Pfam" id="PF10601"/>
    </source>
</evidence>
<sequence>MASGLLNLSNNTSYERSQKHLILFPNSCTKSASPISEKRYNRGNSIFEKSDDASENSDTEIQHCKRLLLYNTSKINDKNNKRPKSIAELDDILQFIEKKDQSNRKSGKSCMDYEFKQSSHRRNISDADSVIYMCSDEEKYLSDYKSQPPFILADMRNRNSLPILEGAPCTAYCRYCKKDVHTIVEIHNTHLSNGVLRIFSSIFSCCSLPNWLRNARVHKCPNCSLVIAKCK</sequence>
<dbReference type="EMBL" id="MPUH01001318">
    <property type="protein sequence ID" value="OMJ68519.1"/>
    <property type="molecule type" value="Genomic_DNA"/>
</dbReference>
<keyword evidence="3" id="KW-1185">Reference proteome</keyword>
<gene>
    <name evidence="2" type="ORF">SteCoe_33997</name>
</gene>
<dbReference type="Pfam" id="PF10601">
    <property type="entry name" value="zf-LITAF-like"/>
    <property type="match status" value="1"/>
</dbReference>
<dbReference type="OrthoDB" id="322596at2759"/>
<feature type="domain" description="LITAF" evidence="1">
    <location>
        <begin position="168"/>
        <end position="230"/>
    </location>
</feature>
<evidence type="ECO:0000313" key="3">
    <source>
        <dbReference type="Proteomes" id="UP000187209"/>
    </source>
</evidence>
<comment type="caution">
    <text evidence="2">The sequence shown here is derived from an EMBL/GenBank/DDBJ whole genome shotgun (WGS) entry which is preliminary data.</text>
</comment>
<dbReference type="Proteomes" id="UP000187209">
    <property type="component" value="Unassembled WGS sequence"/>
</dbReference>
<proteinExistence type="predicted"/>
<accession>A0A1R2AVF1</accession>
<dbReference type="InterPro" id="IPR006629">
    <property type="entry name" value="LITAF"/>
</dbReference>
<reference evidence="2 3" key="1">
    <citation type="submission" date="2016-11" db="EMBL/GenBank/DDBJ databases">
        <title>The macronuclear genome of Stentor coeruleus: a giant cell with tiny introns.</title>
        <authorList>
            <person name="Slabodnick M."/>
            <person name="Ruby J.G."/>
            <person name="Reiff S.B."/>
            <person name="Swart E.C."/>
            <person name="Gosai S."/>
            <person name="Prabakaran S."/>
            <person name="Witkowska E."/>
            <person name="Larue G.E."/>
            <person name="Fisher S."/>
            <person name="Freeman R.M."/>
            <person name="Gunawardena J."/>
            <person name="Chu W."/>
            <person name="Stover N.A."/>
            <person name="Gregory B.D."/>
            <person name="Nowacki M."/>
            <person name="Derisi J."/>
            <person name="Roy S.W."/>
            <person name="Marshall W.F."/>
            <person name="Sood P."/>
        </authorList>
    </citation>
    <scope>NUCLEOTIDE SEQUENCE [LARGE SCALE GENOMIC DNA]</scope>
    <source>
        <strain evidence="2">WM001</strain>
    </source>
</reference>
<name>A0A1R2AVF1_9CILI</name>